<keyword evidence="1" id="KW-0812">Transmembrane</keyword>
<evidence type="ECO:0000313" key="3">
    <source>
        <dbReference type="Proteomes" id="UP000191980"/>
    </source>
</evidence>
<keyword evidence="3" id="KW-1185">Reference proteome</keyword>
<reference evidence="2 3" key="1">
    <citation type="submission" date="2015-12" db="EMBL/GenBank/DDBJ databases">
        <authorList>
            <person name="Shamseldin A."/>
            <person name="Moawad H."/>
            <person name="Abd El-Rahim W.M."/>
            <person name="Sadowsky M.J."/>
        </authorList>
    </citation>
    <scope>NUCLEOTIDE SEQUENCE [LARGE SCALE GENOMIC DNA]</scope>
    <source>
        <strain evidence="2 3">WF1</strain>
    </source>
</reference>
<dbReference type="EMBL" id="LPUF01000003">
    <property type="protein sequence ID" value="OQK15468.1"/>
    <property type="molecule type" value="Genomic_DNA"/>
</dbReference>
<dbReference type="Proteomes" id="UP000191980">
    <property type="component" value="Unassembled WGS sequence"/>
</dbReference>
<keyword evidence="1" id="KW-1133">Transmembrane helix</keyword>
<organism evidence="2 3">
    <name type="scientific">Methyloprofundus sedimenti</name>
    <dbReference type="NCBI Taxonomy" id="1420851"/>
    <lineage>
        <taxon>Bacteria</taxon>
        <taxon>Pseudomonadati</taxon>
        <taxon>Pseudomonadota</taxon>
        <taxon>Gammaproteobacteria</taxon>
        <taxon>Methylococcales</taxon>
        <taxon>Methylococcaceae</taxon>
        <taxon>Methyloprofundus</taxon>
    </lineage>
</organism>
<keyword evidence="1" id="KW-0472">Membrane</keyword>
<comment type="caution">
    <text evidence="2">The sequence shown here is derived from an EMBL/GenBank/DDBJ whole genome shotgun (WGS) entry which is preliminary data.</text>
</comment>
<evidence type="ECO:0000256" key="1">
    <source>
        <dbReference type="SAM" id="Phobius"/>
    </source>
</evidence>
<accession>A0A1V8M1T5</accession>
<sequence>MKIKLLNCWNIPSSFYFLVSVTLMLTFTNDLVAMDKTYKAGNSAKNISNYGKRYSKDILRGIKISDVYSFNDTDTTRFGPAYANIWLEKSNFLACLPPGGRQFSYALCYYSGPDQPTGNDPDNPSLPCTLSRDGVVANCTCYELSTELISPKIPYYVDINAISNLDIYQQTIEVCGKDGLKCASGDIVPPVCDAINVNLLVPGADAISVFSPIFIQNYQSPQDIASGNTSTSCKRKNAALYAGCMTAPCYTTGEKDAQGRNLMECKCPVYDGPFQIGQSDQNCDANDPPTNALSKSMANTRKRHSKNVWSAAYNPNGGPIEIPDGACVPDLPGSKGCELYDDSNSIINPDEAICSKVCSSYDNSTVISDTQVGYSCDATLCTTLGIGQGDNFNPSASDQIQLLGKACDGISKMSGMDQILLVEALAGCSCCASQVCGCDSINSQTNQEIYNLNQEQRDAHITPQCDINNTLCGENE</sequence>
<proteinExistence type="predicted"/>
<feature type="transmembrane region" description="Helical" evidence="1">
    <location>
        <begin position="15"/>
        <end position="33"/>
    </location>
</feature>
<protein>
    <submittedName>
        <fullName evidence="2">Uncharacterized protein</fullName>
    </submittedName>
</protein>
<dbReference type="AlphaFoldDB" id="A0A1V8M1T5"/>
<name>A0A1V8M1T5_9GAMM</name>
<evidence type="ECO:0000313" key="2">
    <source>
        <dbReference type="EMBL" id="OQK15468.1"/>
    </source>
</evidence>
<gene>
    <name evidence="2" type="ORF">AU255_14660</name>
</gene>